<organism evidence="4">
    <name type="scientific">freshwater metagenome</name>
    <dbReference type="NCBI Taxonomy" id="449393"/>
    <lineage>
        <taxon>unclassified sequences</taxon>
        <taxon>metagenomes</taxon>
        <taxon>ecological metagenomes</taxon>
    </lineage>
</organism>
<feature type="domain" description="Aldehyde oxidase/xanthine dehydrogenase a/b hammerhead" evidence="3">
    <location>
        <begin position="18"/>
        <end position="134"/>
    </location>
</feature>
<evidence type="ECO:0000313" key="4">
    <source>
        <dbReference type="EMBL" id="CAB4734496.1"/>
    </source>
</evidence>
<dbReference type="Pfam" id="PF02738">
    <property type="entry name" value="MoCoBD_1"/>
    <property type="match status" value="1"/>
</dbReference>
<proteinExistence type="predicted"/>
<dbReference type="InterPro" id="IPR016208">
    <property type="entry name" value="Ald_Oxase/xanthine_DH-like"/>
</dbReference>
<dbReference type="SMART" id="SM01008">
    <property type="entry name" value="Ald_Xan_dh_C"/>
    <property type="match status" value="1"/>
</dbReference>
<dbReference type="SUPFAM" id="SSF54665">
    <property type="entry name" value="CO dehydrogenase molybdoprotein N-domain-like"/>
    <property type="match status" value="1"/>
</dbReference>
<dbReference type="InterPro" id="IPR000674">
    <property type="entry name" value="Ald_Oxase/Xan_DH_a/b"/>
</dbReference>
<sequence length="762" mass="80219">MSILGTRVLRKEDPKFLTSGAVYTADLRDPRLASAASVTYVRSTVASATIVSIDTTEAAALPGVLGVYVAADFADLPNLQAMVPLFPPPMMTRPWLADGVVRFVGEPVVAIVAKSTYIGADAAELVEIDYAPLTPVVDLEAASRGEGLVYPDLGTNVGVDFVMFTMMKGVTDDSFFDGCDVVVRQRVVNNRLHAAPLEGRSVACLWEGDKLTFWNSNQGPHSMWSKLQKVYGLTPETSHVISPDVGGGFGLKMEFTPEEALLPELARRHGRPMRWTETRTEAMIGSAHGRDQVQQLAIGGSRDGTVKAYRIEMVGGAGAYCMNGGFLPFLTHVMSSGVYAIPAIETAAKSVVTNTAPVVAFRGAGRPEATAAVERAMDLFAAEIGMDAVAVRRKNLIPKDAFPYTTAVGTVYDTGDYETSLDLVLEHAAYDALRAEQAARRASGAVKQLGIGVSVYVEITAGPAPGSTEWGKVVIGAEGKATIYSGSFSHGQGHATAFAMLVSDQTGISMEDITLVQGDTELVPKGGGTSASKSLQAGGSAVYVAAGQVVDQARELAATLLEASIDDVVLDKATRAFHVQGTPSVSKSWTEVAAAAGGSLAAETDQLAGASFPFGTHLVVVEVDTDTGLTEIMRVVTCDDAGRILNPVLVEGQRHGGIAQGLAQSLIEEIRYDEDGNPLTSNFADYGIISMTELPSYELIPLETPTPNNPLGAKGIGESGVIGATPALQSAICDALSHLGIRHIDIPITPQKVWAAIRAVKV</sequence>
<dbReference type="PANTHER" id="PTHR11908:SF132">
    <property type="entry name" value="ALDEHYDE OXIDASE 1-RELATED"/>
    <property type="match status" value="1"/>
</dbReference>
<protein>
    <submittedName>
        <fullName evidence="4">Unannotated protein</fullName>
    </submittedName>
</protein>
<accession>A0A6J6SHT5</accession>
<dbReference type="Gene3D" id="3.30.365.10">
    <property type="entry name" value="Aldehyde oxidase/xanthine dehydrogenase, molybdopterin binding domain"/>
    <property type="match status" value="4"/>
</dbReference>
<evidence type="ECO:0000313" key="5">
    <source>
        <dbReference type="EMBL" id="CAB4890621.1"/>
    </source>
</evidence>
<dbReference type="InterPro" id="IPR036856">
    <property type="entry name" value="Ald_Oxase/Xan_DH_a/b_sf"/>
</dbReference>
<keyword evidence="1" id="KW-0500">Molybdenum</keyword>
<dbReference type="Pfam" id="PF20256">
    <property type="entry name" value="MoCoBD_2"/>
    <property type="match status" value="1"/>
</dbReference>
<dbReference type="InterPro" id="IPR037165">
    <property type="entry name" value="AldOxase/xan_DH_Mopterin-bd_sf"/>
</dbReference>
<evidence type="ECO:0000256" key="1">
    <source>
        <dbReference type="ARBA" id="ARBA00022505"/>
    </source>
</evidence>
<dbReference type="InterPro" id="IPR008274">
    <property type="entry name" value="AldOxase/xan_DH_MoCoBD1"/>
</dbReference>
<dbReference type="Pfam" id="PF01315">
    <property type="entry name" value="Ald_Xan_dh_C"/>
    <property type="match status" value="1"/>
</dbReference>
<dbReference type="EMBL" id="CAFBMH010000004">
    <property type="protein sequence ID" value="CAB4890621.1"/>
    <property type="molecule type" value="Genomic_DNA"/>
</dbReference>
<gene>
    <name evidence="4" type="ORF">UFOPK2754_00720</name>
    <name evidence="5" type="ORF">UFOPK3543_00233</name>
</gene>
<name>A0A6J6SHT5_9ZZZZ</name>
<keyword evidence="2" id="KW-0560">Oxidoreductase</keyword>
<dbReference type="AlphaFoldDB" id="A0A6J6SHT5"/>
<evidence type="ECO:0000256" key="2">
    <source>
        <dbReference type="ARBA" id="ARBA00023002"/>
    </source>
</evidence>
<reference evidence="4" key="1">
    <citation type="submission" date="2020-05" db="EMBL/GenBank/DDBJ databases">
        <authorList>
            <person name="Chiriac C."/>
            <person name="Salcher M."/>
            <person name="Ghai R."/>
            <person name="Kavagutti S V."/>
        </authorList>
    </citation>
    <scope>NUCLEOTIDE SEQUENCE</scope>
</reference>
<dbReference type="PANTHER" id="PTHR11908">
    <property type="entry name" value="XANTHINE DEHYDROGENASE"/>
    <property type="match status" value="1"/>
</dbReference>
<dbReference type="EMBL" id="CAEZYR010000018">
    <property type="protein sequence ID" value="CAB4734496.1"/>
    <property type="molecule type" value="Genomic_DNA"/>
</dbReference>
<dbReference type="GO" id="GO:0005506">
    <property type="term" value="F:iron ion binding"/>
    <property type="evidence" value="ECO:0007669"/>
    <property type="project" value="InterPro"/>
</dbReference>
<dbReference type="SUPFAM" id="SSF56003">
    <property type="entry name" value="Molybdenum cofactor-binding domain"/>
    <property type="match status" value="1"/>
</dbReference>
<dbReference type="GO" id="GO:0016491">
    <property type="term" value="F:oxidoreductase activity"/>
    <property type="evidence" value="ECO:0007669"/>
    <property type="project" value="UniProtKB-KW"/>
</dbReference>
<dbReference type="Gene3D" id="3.90.1170.50">
    <property type="entry name" value="Aldehyde oxidase/xanthine dehydrogenase, a/b hammerhead"/>
    <property type="match status" value="1"/>
</dbReference>
<dbReference type="InterPro" id="IPR046867">
    <property type="entry name" value="AldOxase/xan_DH_MoCoBD2"/>
</dbReference>
<evidence type="ECO:0000259" key="3">
    <source>
        <dbReference type="SMART" id="SM01008"/>
    </source>
</evidence>